<dbReference type="InterPro" id="IPR018764">
    <property type="entry name" value="RskA_C"/>
</dbReference>
<dbReference type="GO" id="GO:0005886">
    <property type="term" value="C:plasma membrane"/>
    <property type="evidence" value="ECO:0007669"/>
    <property type="project" value="UniProtKB-SubCell"/>
</dbReference>
<keyword evidence="6" id="KW-0805">Transcription regulation</keyword>
<evidence type="ECO:0000313" key="14">
    <source>
        <dbReference type="EMBL" id="MBA8827961.1"/>
    </source>
</evidence>
<dbReference type="InterPro" id="IPR041916">
    <property type="entry name" value="Anti_sigma_zinc_sf"/>
</dbReference>
<keyword evidence="15" id="KW-1185">Reference proteome</keyword>
<evidence type="ECO:0000256" key="10">
    <source>
        <dbReference type="ARBA" id="ARBA00030803"/>
    </source>
</evidence>
<keyword evidence="4 11" id="KW-0812">Transmembrane</keyword>
<dbReference type="GO" id="GO:0006417">
    <property type="term" value="P:regulation of translation"/>
    <property type="evidence" value="ECO:0007669"/>
    <property type="project" value="TreeGrafter"/>
</dbReference>
<evidence type="ECO:0000256" key="4">
    <source>
        <dbReference type="ARBA" id="ARBA00022692"/>
    </source>
</evidence>
<evidence type="ECO:0000256" key="2">
    <source>
        <dbReference type="ARBA" id="ARBA00004236"/>
    </source>
</evidence>
<evidence type="ECO:0000256" key="5">
    <source>
        <dbReference type="ARBA" id="ARBA00022989"/>
    </source>
</evidence>
<evidence type="ECO:0000256" key="7">
    <source>
        <dbReference type="ARBA" id="ARBA00023136"/>
    </source>
</evidence>
<evidence type="ECO:0000256" key="11">
    <source>
        <dbReference type="SAM" id="Phobius"/>
    </source>
</evidence>
<comment type="subcellular location">
    <subcellularLocation>
        <location evidence="2">Cell membrane</location>
    </subcellularLocation>
    <subcellularLocation>
        <location evidence="1">Membrane</location>
        <topology evidence="1">Single-pass membrane protein</topology>
    </subcellularLocation>
</comment>
<evidence type="ECO:0000259" key="13">
    <source>
        <dbReference type="Pfam" id="PF22618"/>
    </source>
</evidence>
<reference evidence="14 15" key="1">
    <citation type="submission" date="2020-07" db="EMBL/GenBank/DDBJ databases">
        <title>Sequencing the genomes of 1000 actinobacteria strains.</title>
        <authorList>
            <person name="Klenk H.-P."/>
        </authorList>
    </citation>
    <scope>NUCLEOTIDE SEQUENCE [LARGE SCALE GENOMIC DNA]</scope>
    <source>
        <strain evidence="14 15">DSM 23737</strain>
    </source>
</reference>
<dbReference type="AlphaFoldDB" id="A0A7W3JRL5"/>
<evidence type="ECO:0000313" key="15">
    <source>
        <dbReference type="Proteomes" id="UP000524237"/>
    </source>
</evidence>
<evidence type="ECO:0000256" key="9">
    <source>
        <dbReference type="ARBA" id="ARBA00029829"/>
    </source>
</evidence>
<dbReference type="InterPro" id="IPR051474">
    <property type="entry name" value="Anti-sigma-K/W_factor"/>
</dbReference>
<feature type="transmembrane region" description="Helical" evidence="11">
    <location>
        <begin position="109"/>
        <end position="134"/>
    </location>
</feature>
<dbReference type="EMBL" id="JACGWU010000001">
    <property type="protein sequence ID" value="MBA8827961.1"/>
    <property type="molecule type" value="Genomic_DNA"/>
</dbReference>
<keyword evidence="5 11" id="KW-1133">Transmembrane helix</keyword>
<feature type="domain" description="Anti-sigma K factor RskA C-terminal" evidence="12">
    <location>
        <begin position="117"/>
        <end position="255"/>
    </location>
</feature>
<dbReference type="PANTHER" id="PTHR37461">
    <property type="entry name" value="ANTI-SIGMA-K FACTOR RSKA"/>
    <property type="match status" value="1"/>
</dbReference>
<gene>
    <name evidence="14" type="ORF">FB555_000032</name>
</gene>
<dbReference type="PANTHER" id="PTHR37461:SF1">
    <property type="entry name" value="ANTI-SIGMA-K FACTOR RSKA"/>
    <property type="match status" value="1"/>
</dbReference>
<dbReference type="Proteomes" id="UP000524237">
    <property type="component" value="Unassembled WGS sequence"/>
</dbReference>
<dbReference type="InterPro" id="IPR053877">
    <property type="entry name" value="RskA_N"/>
</dbReference>
<evidence type="ECO:0000256" key="8">
    <source>
        <dbReference type="ARBA" id="ARBA00023163"/>
    </source>
</evidence>
<dbReference type="RefSeq" id="WP_182483439.1">
    <property type="nucleotide sequence ID" value="NZ_JACGWU010000001.1"/>
</dbReference>
<accession>A0A7W3JRL5</accession>
<comment type="caution">
    <text evidence="14">The sequence shown here is derived from an EMBL/GenBank/DDBJ whole genome shotgun (WGS) entry which is preliminary data.</text>
</comment>
<evidence type="ECO:0000259" key="12">
    <source>
        <dbReference type="Pfam" id="PF10099"/>
    </source>
</evidence>
<sequence length="261" mass="26804">MSSTDDNSMNNMAGAFALDALSAEERSAVEAHLGESESMQKEVAEMRETASLLGRAVTPVEPSVALKLNLMTLVASTPQLPGALASVSALPREKSSSPTTSERKAQSRWFLRPVTIFAAAAASVALVIGGVAVANTIIDADAKLAQTNQLVAINASNDFQQASVDVKGGGHAKLVWSVELGSSALLMDGLALLPSDKTYQLWYIDAAGARSAGTFAAAGNGSTWRVLDGTLAKGDTVGVTVEPSGGSTSPTTDPIIIVTST</sequence>
<protein>
    <recommendedName>
        <fullName evidence="10">Regulator of SigK</fullName>
    </recommendedName>
    <alternativeName>
        <fullName evidence="9">Sigma-K anti-sigma factor RskA</fullName>
    </alternativeName>
</protein>
<evidence type="ECO:0000256" key="3">
    <source>
        <dbReference type="ARBA" id="ARBA00022475"/>
    </source>
</evidence>
<keyword evidence="7 11" id="KW-0472">Membrane</keyword>
<proteinExistence type="predicted"/>
<dbReference type="Pfam" id="PF22618">
    <property type="entry name" value="RskA_N"/>
    <property type="match status" value="1"/>
</dbReference>
<name>A0A7W3JRL5_9MICO</name>
<evidence type="ECO:0000256" key="1">
    <source>
        <dbReference type="ARBA" id="ARBA00004167"/>
    </source>
</evidence>
<dbReference type="GO" id="GO:0016989">
    <property type="term" value="F:sigma factor antagonist activity"/>
    <property type="evidence" value="ECO:0007669"/>
    <property type="project" value="TreeGrafter"/>
</dbReference>
<feature type="domain" description="Anti-sigma-K factor RskA N-terminal" evidence="13">
    <location>
        <begin position="12"/>
        <end position="49"/>
    </location>
</feature>
<keyword evidence="3" id="KW-1003">Cell membrane</keyword>
<dbReference type="Pfam" id="PF10099">
    <property type="entry name" value="RskA_C"/>
    <property type="match status" value="1"/>
</dbReference>
<evidence type="ECO:0000256" key="6">
    <source>
        <dbReference type="ARBA" id="ARBA00023015"/>
    </source>
</evidence>
<dbReference type="Gene3D" id="1.10.10.1320">
    <property type="entry name" value="Anti-sigma factor, zinc-finger domain"/>
    <property type="match status" value="1"/>
</dbReference>
<organism evidence="14 15">
    <name type="scientific">Alpinimonas psychrophila</name>
    <dbReference type="NCBI Taxonomy" id="748908"/>
    <lineage>
        <taxon>Bacteria</taxon>
        <taxon>Bacillati</taxon>
        <taxon>Actinomycetota</taxon>
        <taxon>Actinomycetes</taxon>
        <taxon>Micrococcales</taxon>
        <taxon>Microbacteriaceae</taxon>
        <taxon>Alpinimonas</taxon>
    </lineage>
</organism>
<keyword evidence="8" id="KW-0804">Transcription</keyword>